<organism evidence="1 2">
    <name type="scientific">Castanea mollissima</name>
    <name type="common">Chinese chestnut</name>
    <dbReference type="NCBI Taxonomy" id="60419"/>
    <lineage>
        <taxon>Eukaryota</taxon>
        <taxon>Viridiplantae</taxon>
        <taxon>Streptophyta</taxon>
        <taxon>Embryophyta</taxon>
        <taxon>Tracheophyta</taxon>
        <taxon>Spermatophyta</taxon>
        <taxon>Magnoliopsida</taxon>
        <taxon>eudicotyledons</taxon>
        <taxon>Gunneridae</taxon>
        <taxon>Pentapetalae</taxon>
        <taxon>rosids</taxon>
        <taxon>fabids</taxon>
        <taxon>Fagales</taxon>
        <taxon>Fagaceae</taxon>
        <taxon>Castanea</taxon>
    </lineage>
</organism>
<reference evidence="1" key="1">
    <citation type="submission" date="2020-03" db="EMBL/GenBank/DDBJ databases">
        <title>Castanea mollissima Vanexum genome sequencing.</title>
        <authorList>
            <person name="Staton M."/>
        </authorList>
    </citation>
    <scope>NUCLEOTIDE SEQUENCE</scope>
    <source>
        <tissue evidence="1">Leaf</tissue>
    </source>
</reference>
<evidence type="ECO:0000313" key="1">
    <source>
        <dbReference type="EMBL" id="KAF3975268.1"/>
    </source>
</evidence>
<accession>A0A8J4VWX2</accession>
<dbReference type="Proteomes" id="UP000737018">
    <property type="component" value="Unassembled WGS sequence"/>
</dbReference>
<keyword evidence="2" id="KW-1185">Reference proteome</keyword>
<proteinExistence type="predicted"/>
<gene>
    <name evidence="1" type="ORF">CMV_001470</name>
</gene>
<dbReference type="AlphaFoldDB" id="A0A8J4VWX2"/>
<name>A0A8J4VWX2_9ROSI</name>
<evidence type="ECO:0000313" key="2">
    <source>
        <dbReference type="Proteomes" id="UP000737018"/>
    </source>
</evidence>
<dbReference type="EMBL" id="JRKL02000091">
    <property type="protein sequence ID" value="KAF3975268.1"/>
    <property type="molecule type" value="Genomic_DNA"/>
</dbReference>
<sequence>MSPIIRVVKSTSVRLDPKGFFGWIGSSDGFGQLYSLPFFFSKRYVSYTWSKYEIVRIQDRVSFPISISPRER</sequence>
<protein>
    <submittedName>
        <fullName evidence="1">Uncharacterized protein</fullName>
    </submittedName>
</protein>
<comment type="caution">
    <text evidence="1">The sequence shown here is derived from an EMBL/GenBank/DDBJ whole genome shotgun (WGS) entry which is preliminary data.</text>
</comment>